<evidence type="ECO:0000256" key="4">
    <source>
        <dbReference type="ARBA" id="ARBA00022737"/>
    </source>
</evidence>
<dbReference type="PANTHER" id="PTHR24270:SF62">
    <property type="entry name" value="LOW-DENSITY LIPOPROTEIN RECEPTOR-RELATED PROTEIN 2"/>
    <property type="match status" value="1"/>
</dbReference>
<protein>
    <recommendedName>
        <fullName evidence="9">Peptidase S1 domain-containing protein</fullName>
    </recommendedName>
</protein>
<dbReference type="SUPFAM" id="SSF50494">
    <property type="entry name" value="Trypsin-like serine proteases"/>
    <property type="match status" value="1"/>
</dbReference>
<feature type="domain" description="Peptidase S1" evidence="9">
    <location>
        <begin position="380"/>
        <end position="504"/>
    </location>
</feature>
<dbReference type="Pfam" id="PF00089">
    <property type="entry name" value="Trypsin"/>
    <property type="match status" value="1"/>
</dbReference>
<dbReference type="Gene3D" id="2.40.10.10">
    <property type="entry name" value="Trypsin-like serine proteases"/>
    <property type="match status" value="1"/>
</dbReference>
<evidence type="ECO:0000256" key="8">
    <source>
        <dbReference type="PROSITE-ProRule" id="PRU00124"/>
    </source>
</evidence>
<comment type="subcellular location">
    <subcellularLocation>
        <location evidence="2">Endomembrane system</location>
    </subcellularLocation>
    <subcellularLocation>
        <location evidence="1">Membrane</location>
        <topology evidence="1">Single-pass membrane protein</topology>
    </subcellularLocation>
</comment>
<dbReference type="GO" id="GO:0012505">
    <property type="term" value="C:endomembrane system"/>
    <property type="evidence" value="ECO:0007669"/>
    <property type="project" value="UniProtKB-SubCell"/>
</dbReference>
<name>A0A484BIR6_DRONA</name>
<comment type="caution">
    <text evidence="8">Lacks conserved residue(s) required for the propagation of feature annotation.</text>
</comment>
<evidence type="ECO:0000256" key="7">
    <source>
        <dbReference type="ARBA" id="ARBA00023157"/>
    </source>
</evidence>
<evidence type="ECO:0000256" key="5">
    <source>
        <dbReference type="ARBA" id="ARBA00022989"/>
    </source>
</evidence>
<evidence type="ECO:0000256" key="2">
    <source>
        <dbReference type="ARBA" id="ARBA00004308"/>
    </source>
</evidence>
<keyword evidence="11" id="KW-1185">Reference proteome</keyword>
<feature type="disulfide bond" evidence="8">
    <location>
        <begin position="150"/>
        <end position="162"/>
    </location>
</feature>
<dbReference type="SUPFAM" id="SSF57424">
    <property type="entry name" value="LDL receptor-like module"/>
    <property type="match status" value="4"/>
</dbReference>
<feature type="disulfide bond" evidence="8">
    <location>
        <begin position="62"/>
        <end position="80"/>
    </location>
</feature>
<dbReference type="Gene3D" id="4.10.400.10">
    <property type="entry name" value="Low-density Lipoprotein Receptor"/>
    <property type="match status" value="4"/>
</dbReference>
<dbReference type="InterPro" id="IPR009003">
    <property type="entry name" value="Peptidase_S1_PA"/>
</dbReference>
<sequence length="534" mass="59786">MTAQAANAEEVAVSKCQTNEFACKDGECIDNALMCDGNKNCADGSDETFEACHDFKCDKLRCSYGGCIDSNKICDKKNDCWDGTDENVFECSEGNTLYSWIRGECEIQPYSQFQCRESKECLSYAELCDGVVNCRDGSDESLELCKATHCLSGSFRCAYGACISKTAACNHLVDCRDGSDEIYSICSKVSGEPWYVYPWQKEAISRLATTTTTTTTTTTVRTPTSDEKSCKVFGSNLRLKSIYNGLPYLGDGTVPHQTTVRLSCGHKSLLQGSDVNTCDNGEWKAPWAECINGCKSSTITNDRSIQAICTYQQEIVDCSALLHPPTTVAITRCAQGYRPSGSIDRGEIECKANGNWRRRNAHSPKLKCVPDCGRTFDTVKEHPWVVSVFRRVGYDRHEFQCLGTIIDPYYVLTAGSCFQRMYSTTDYSIIMGNHSTSFNSNREHGYDVRHISLINRYFKPLVLIKMVNPFILSAKERPICLKETDYVYHGTQPLLLGTPLYKNETISSLAYISSGDTIINFRDYREKIIDEIRQ</sequence>
<keyword evidence="3" id="KW-0812">Transmembrane</keyword>
<dbReference type="PRINTS" id="PR00261">
    <property type="entry name" value="LDLRECEPTOR"/>
</dbReference>
<dbReference type="PANTHER" id="PTHR24270">
    <property type="entry name" value="LOW-DENSITY LIPOPROTEIN RECEPTOR-RELATED"/>
    <property type="match status" value="1"/>
</dbReference>
<dbReference type="InterPro" id="IPR050685">
    <property type="entry name" value="LDLR"/>
</dbReference>
<evidence type="ECO:0000256" key="3">
    <source>
        <dbReference type="ARBA" id="ARBA00022692"/>
    </source>
</evidence>
<dbReference type="OMA" id="GTFRCAY"/>
<accession>A0A484BIR6</accession>
<dbReference type="Proteomes" id="UP000295192">
    <property type="component" value="Unassembled WGS sequence"/>
</dbReference>
<dbReference type="InterPro" id="IPR001254">
    <property type="entry name" value="Trypsin_dom"/>
</dbReference>
<keyword evidence="5" id="KW-1133">Transmembrane helix</keyword>
<dbReference type="Gene3D" id="2.10.70.10">
    <property type="entry name" value="Complement Module, domain 1"/>
    <property type="match status" value="1"/>
</dbReference>
<reference evidence="10 11" key="1">
    <citation type="journal article" date="2019" name="J. Hered.">
        <title>An Improved Genome Assembly for Drosophila navojoa, the Basal Species in the mojavensis Cluster.</title>
        <authorList>
            <person name="Vanderlinde T."/>
            <person name="Dupim E.G."/>
            <person name="Nazario-Yepiz N.O."/>
            <person name="Carvalho A.B."/>
        </authorList>
    </citation>
    <scope>NUCLEOTIDE SEQUENCE [LARGE SCALE GENOMIC DNA]</scope>
    <source>
        <strain evidence="10">Navoj_Jal97</strain>
        <tissue evidence="10">Whole organism</tissue>
    </source>
</reference>
<organism evidence="10 11">
    <name type="scientific">Drosophila navojoa</name>
    <name type="common">Fruit fly</name>
    <dbReference type="NCBI Taxonomy" id="7232"/>
    <lineage>
        <taxon>Eukaryota</taxon>
        <taxon>Metazoa</taxon>
        <taxon>Ecdysozoa</taxon>
        <taxon>Arthropoda</taxon>
        <taxon>Hexapoda</taxon>
        <taxon>Insecta</taxon>
        <taxon>Pterygota</taxon>
        <taxon>Neoptera</taxon>
        <taxon>Endopterygota</taxon>
        <taxon>Diptera</taxon>
        <taxon>Brachycera</taxon>
        <taxon>Muscomorpha</taxon>
        <taxon>Ephydroidea</taxon>
        <taxon>Drosophilidae</taxon>
        <taxon>Drosophila</taxon>
    </lineage>
</organism>
<proteinExistence type="predicted"/>
<dbReference type="SMART" id="SM00192">
    <property type="entry name" value="LDLa"/>
    <property type="match status" value="4"/>
</dbReference>
<dbReference type="PROSITE" id="PS01209">
    <property type="entry name" value="LDLRA_1"/>
    <property type="match status" value="3"/>
</dbReference>
<dbReference type="InterPro" id="IPR035976">
    <property type="entry name" value="Sushi/SCR/CCP_sf"/>
</dbReference>
<keyword evidence="6" id="KW-0472">Membrane</keyword>
<dbReference type="GO" id="GO:0005886">
    <property type="term" value="C:plasma membrane"/>
    <property type="evidence" value="ECO:0007669"/>
    <property type="project" value="TreeGrafter"/>
</dbReference>
<evidence type="ECO:0000256" key="1">
    <source>
        <dbReference type="ARBA" id="ARBA00004167"/>
    </source>
</evidence>
<gene>
    <name evidence="10" type="ORF">AWZ03_005568</name>
</gene>
<dbReference type="OrthoDB" id="2019384at2759"/>
<evidence type="ECO:0000256" key="6">
    <source>
        <dbReference type="ARBA" id="ARBA00023136"/>
    </source>
</evidence>
<dbReference type="AlphaFoldDB" id="A0A484BIR6"/>
<feature type="disulfide bond" evidence="8">
    <location>
        <begin position="23"/>
        <end position="41"/>
    </location>
</feature>
<dbReference type="Pfam" id="PF00057">
    <property type="entry name" value="Ldl_recept_a"/>
    <property type="match status" value="3"/>
</dbReference>
<feature type="disulfide bond" evidence="8">
    <location>
        <begin position="16"/>
        <end position="28"/>
    </location>
</feature>
<dbReference type="SUPFAM" id="SSF57535">
    <property type="entry name" value="Complement control module/SCR domain"/>
    <property type="match status" value="1"/>
</dbReference>
<evidence type="ECO:0000313" key="11">
    <source>
        <dbReference type="Proteomes" id="UP000295192"/>
    </source>
</evidence>
<dbReference type="EMBL" id="LSRL02000037">
    <property type="protein sequence ID" value="TDG47950.1"/>
    <property type="molecule type" value="Genomic_DNA"/>
</dbReference>
<dbReference type="InterPro" id="IPR036055">
    <property type="entry name" value="LDL_receptor-like_sf"/>
</dbReference>
<comment type="caution">
    <text evidence="10">The sequence shown here is derived from an EMBL/GenBank/DDBJ whole genome shotgun (WGS) entry which is preliminary data.</text>
</comment>
<feature type="disulfide bond" evidence="8">
    <location>
        <begin position="157"/>
        <end position="175"/>
    </location>
</feature>
<dbReference type="PROSITE" id="PS50068">
    <property type="entry name" value="LDLRA_2"/>
    <property type="match status" value="4"/>
</dbReference>
<dbReference type="InterPro" id="IPR043504">
    <property type="entry name" value="Peptidase_S1_PA_chymotrypsin"/>
</dbReference>
<dbReference type="GO" id="GO:0016192">
    <property type="term" value="P:vesicle-mediated transport"/>
    <property type="evidence" value="ECO:0007669"/>
    <property type="project" value="UniProtKB-ARBA"/>
</dbReference>
<keyword evidence="7 8" id="KW-1015">Disulfide bond</keyword>
<evidence type="ECO:0000313" key="10">
    <source>
        <dbReference type="EMBL" id="TDG47950.1"/>
    </source>
</evidence>
<evidence type="ECO:0000259" key="9">
    <source>
        <dbReference type="Pfam" id="PF00089"/>
    </source>
</evidence>
<keyword evidence="4" id="KW-0677">Repeat</keyword>
<dbReference type="GO" id="GO:0004252">
    <property type="term" value="F:serine-type endopeptidase activity"/>
    <property type="evidence" value="ECO:0007669"/>
    <property type="project" value="InterPro"/>
</dbReference>
<dbReference type="CDD" id="cd00112">
    <property type="entry name" value="LDLa"/>
    <property type="match status" value="4"/>
</dbReference>
<dbReference type="InterPro" id="IPR002172">
    <property type="entry name" value="LDrepeatLR_classA_rpt"/>
</dbReference>
<dbReference type="InterPro" id="IPR023415">
    <property type="entry name" value="LDLR_class-A_CS"/>
</dbReference>
<dbReference type="GO" id="GO:0006508">
    <property type="term" value="P:proteolysis"/>
    <property type="evidence" value="ECO:0007669"/>
    <property type="project" value="InterPro"/>
</dbReference>